<dbReference type="GO" id="GO:0046943">
    <property type="term" value="F:carboxylic acid transmembrane transporter activity"/>
    <property type="evidence" value="ECO:0007669"/>
    <property type="project" value="TreeGrafter"/>
</dbReference>
<dbReference type="Pfam" id="PF07690">
    <property type="entry name" value="MFS_1"/>
    <property type="match status" value="1"/>
</dbReference>
<evidence type="ECO:0000256" key="1">
    <source>
        <dbReference type="ARBA" id="ARBA00004651"/>
    </source>
</evidence>
<dbReference type="InterPro" id="IPR011701">
    <property type="entry name" value="MFS"/>
</dbReference>
<evidence type="ECO:0000313" key="9">
    <source>
        <dbReference type="Proteomes" id="UP000194933"/>
    </source>
</evidence>
<dbReference type="PROSITE" id="PS50850">
    <property type="entry name" value="MFS"/>
    <property type="match status" value="1"/>
</dbReference>
<dbReference type="EMBL" id="NGMO01000003">
    <property type="protein sequence ID" value="OTP10170.1"/>
    <property type="molecule type" value="Genomic_DNA"/>
</dbReference>
<evidence type="ECO:0000259" key="7">
    <source>
        <dbReference type="PROSITE" id="PS50850"/>
    </source>
</evidence>
<evidence type="ECO:0000256" key="5">
    <source>
        <dbReference type="ARBA" id="ARBA00023136"/>
    </source>
</evidence>
<proteinExistence type="predicted"/>
<feature type="transmembrane region" description="Helical" evidence="6">
    <location>
        <begin position="208"/>
        <end position="229"/>
    </location>
</feature>
<reference evidence="8 9" key="1">
    <citation type="submission" date="2017-05" db="EMBL/GenBank/DDBJ databases">
        <title>The Genome Sequence of Enterococcus sp. 10A9_DIV0425.</title>
        <authorList>
            <consortium name="The Broad Institute Genomics Platform"/>
            <consortium name="The Broad Institute Genomic Center for Infectious Diseases"/>
            <person name="Earl A."/>
            <person name="Manson A."/>
            <person name="Schwartman J."/>
            <person name="Gilmore M."/>
            <person name="Abouelleil A."/>
            <person name="Cao P."/>
            <person name="Chapman S."/>
            <person name="Cusick C."/>
            <person name="Shea T."/>
            <person name="Young S."/>
            <person name="Neafsey D."/>
            <person name="Nusbaum C."/>
            <person name="Birren B."/>
        </authorList>
    </citation>
    <scope>NUCLEOTIDE SEQUENCE [LARGE SCALE GENOMIC DNA]</scope>
    <source>
        <strain evidence="8 9">10A9_DIV0425</strain>
    </source>
</reference>
<feature type="transmembrane region" description="Helical" evidence="6">
    <location>
        <begin position="249"/>
        <end position="270"/>
    </location>
</feature>
<feature type="transmembrane region" description="Helical" evidence="6">
    <location>
        <begin position="132"/>
        <end position="156"/>
    </location>
</feature>
<feature type="transmembrane region" description="Helical" evidence="6">
    <location>
        <begin position="46"/>
        <end position="66"/>
    </location>
</feature>
<dbReference type="RefSeq" id="WP_086284943.1">
    <property type="nucleotide sequence ID" value="NZ_NGMO01000003.1"/>
</dbReference>
<organism evidence="8 9">
    <name type="scientific">Candidatus Enterococcus wittei</name>
    <dbReference type="NCBI Taxonomy" id="1987383"/>
    <lineage>
        <taxon>Bacteria</taxon>
        <taxon>Bacillati</taxon>
        <taxon>Bacillota</taxon>
        <taxon>Bacilli</taxon>
        <taxon>Lactobacillales</taxon>
        <taxon>Enterococcaceae</taxon>
        <taxon>Enterococcus</taxon>
    </lineage>
</organism>
<dbReference type="InterPro" id="IPR036259">
    <property type="entry name" value="MFS_trans_sf"/>
</dbReference>
<evidence type="ECO:0000256" key="4">
    <source>
        <dbReference type="ARBA" id="ARBA00022989"/>
    </source>
</evidence>
<dbReference type="InterPro" id="IPR020846">
    <property type="entry name" value="MFS_dom"/>
</dbReference>
<gene>
    <name evidence="8" type="ORF">A5844_001868</name>
</gene>
<dbReference type="SUPFAM" id="SSF103473">
    <property type="entry name" value="MFS general substrate transporter"/>
    <property type="match status" value="1"/>
</dbReference>
<feature type="transmembrane region" description="Helical" evidence="6">
    <location>
        <begin position="78"/>
        <end position="97"/>
    </location>
</feature>
<evidence type="ECO:0000256" key="6">
    <source>
        <dbReference type="SAM" id="Phobius"/>
    </source>
</evidence>
<evidence type="ECO:0000256" key="2">
    <source>
        <dbReference type="ARBA" id="ARBA00022448"/>
    </source>
</evidence>
<dbReference type="STRING" id="1987383.A5844_001868"/>
<keyword evidence="3 6" id="KW-0812">Transmembrane</keyword>
<keyword evidence="4 6" id="KW-1133">Transmembrane helix</keyword>
<feature type="transmembrane region" description="Helical" evidence="6">
    <location>
        <begin position="364"/>
        <end position="385"/>
    </location>
</feature>
<dbReference type="PANTHER" id="PTHR23508:SF10">
    <property type="entry name" value="CARBOXYLIC ACID TRANSPORTER PROTEIN HOMOLOG"/>
    <property type="match status" value="1"/>
</dbReference>
<dbReference type="GO" id="GO:0005886">
    <property type="term" value="C:plasma membrane"/>
    <property type="evidence" value="ECO:0007669"/>
    <property type="project" value="UniProtKB-SubCell"/>
</dbReference>
<dbReference type="Gene3D" id="1.20.1250.20">
    <property type="entry name" value="MFS general substrate transporter like domains"/>
    <property type="match status" value="1"/>
</dbReference>
<evidence type="ECO:0000256" key="3">
    <source>
        <dbReference type="ARBA" id="ARBA00022692"/>
    </source>
</evidence>
<comment type="caution">
    <text evidence="8">The sequence shown here is derived from an EMBL/GenBank/DDBJ whole genome shotgun (WGS) entry which is preliminary data.</text>
</comment>
<dbReference type="AlphaFoldDB" id="A0A242JY75"/>
<keyword evidence="5 6" id="KW-0472">Membrane</keyword>
<accession>A0A242JY75</accession>
<dbReference type="Proteomes" id="UP000194933">
    <property type="component" value="Unassembled WGS sequence"/>
</dbReference>
<name>A0A242JY75_9ENTE</name>
<dbReference type="PANTHER" id="PTHR23508">
    <property type="entry name" value="CARBOXYLIC ACID TRANSPORTER PROTEIN HOMOLOG"/>
    <property type="match status" value="1"/>
</dbReference>
<feature type="transmembrane region" description="Helical" evidence="6">
    <location>
        <begin position="277"/>
        <end position="296"/>
    </location>
</feature>
<comment type="subcellular location">
    <subcellularLocation>
        <location evidence="1">Cell membrane</location>
        <topology evidence="1">Multi-pass membrane protein</topology>
    </subcellularLocation>
</comment>
<feature type="transmembrane region" description="Helical" evidence="6">
    <location>
        <begin position="162"/>
        <end position="181"/>
    </location>
</feature>
<keyword evidence="9" id="KW-1185">Reference proteome</keyword>
<evidence type="ECO:0000313" key="8">
    <source>
        <dbReference type="EMBL" id="OTP10170.1"/>
    </source>
</evidence>
<protein>
    <submittedName>
        <fullName evidence="8">Major facilitator superfamily transporter</fullName>
    </submittedName>
</protein>
<feature type="transmembrane region" description="Helical" evidence="6">
    <location>
        <begin position="302"/>
        <end position="327"/>
    </location>
</feature>
<keyword evidence="2" id="KW-0813">Transport</keyword>
<feature type="domain" description="Major facilitator superfamily (MFS) profile" evidence="7">
    <location>
        <begin position="8"/>
        <end position="390"/>
    </location>
</feature>
<sequence>MTKYQRKVLLSTSAGIALENMDIMFLAFSLSSMIATFQLSGMQAGMIATVTNLGMLVGGIFFGLIADRYGRVKVFSQTVVLFSIASLLMYFATNIYLVYLFRFIAGIGAGGEYGACMSLISESFSKKQIGRASSVAAIGAQVGAALAAVLAAVIIPTFGWKMLYVIGVLPVLMVLVIRKGLKEPEVFQETRNSGKTTSLSQLFSTKQLAWQTIGLCIMVTVQIAGYFGLMNWLPSIMQKQLGLSVSGSSLWMISTILGMSLGMLTFGIIMDKVGPTIAFSLFLICSSLSVFLLVWAHSQWSLVAAAVVVGYFINGMYGGYGAIISSLYPTEIRATANNFIMNLGRAVGGFSSIVIGFLMDHYSLTAVILFLSGIYLLSLLVLMSLSGVRDLRMNLQHD</sequence>